<dbReference type="PANTHER" id="PTHR48475:SF2">
    <property type="entry name" value="RIBONUCLEASE H"/>
    <property type="match status" value="1"/>
</dbReference>
<dbReference type="AlphaFoldDB" id="A0A371E1S6"/>
<dbReference type="Gene3D" id="3.30.420.10">
    <property type="entry name" value="Ribonuclease H-like superfamily/Ribonuclease H"/>
    <property type="match status" value="1"/>
</dbReference>
<evidence type="ECO:0000259" key="1">
    <source>
        <dbReference type="Pfam" id="PF13456"/>
    </source>
</evidence>
<dbReference type="InterPro" id="IPR012337">
    <property type="entry name" value="RNaseH-like_sf"/>
</dbReference>
<feature type="domain" description="RNase H type-1" evidence="1">
    <location>
        <begin position="91"/>
        <end position="160"/>
    </location>
</feature>
<keyword evidence="3" id="KW-1185">Reference proteome</keyword>
<gene>
    <name evidence="2" type="ORF">CR513_61895</name>
</gene>
<dbReference type="InterPro" id="IPR002156">
    <property type="entry name" value="RNaseH_domain"/>
</dbReference>
<dbReference type="GO" id="GO:0003676">
    <property type="term" value="F:nucleic acid binding"/>
    <property type="evidence" value="ECO:0007669"/>
    <property type="project" value="InterPro"/>
</dbReference>
<evidence type="ECO:0000313" key="3">
    <source>
        <dbReference type="Proteomes" id="UP000257109"/>
    </source>
</evidence>
<organism evidence="2 3">
    <name type="scientific">Mucuna pruriens</name>
    <name type="common">Velvet bean</name>
    <name type="synonym">Dolichos pruriens</name>
    <dbReference type="NCBI Taxonomy" id="157652"/>
    <lineage>
        <taxon>Eukaryota</taxon>
        <taxon>Viridiplantae</taxon>
        <taxon>Streptophyta</taxon>
        <taxon>Embryophyta</taxon>
        <taxon>Tracheophyta</taxon>
        <taxon>Spermatophyta</taxon>
        <taxon>Magnoliopsida</taxon>
        <taxon>eudicotyledons</taxon>
        <taxon>Gunneridae</taxon>
        <taxon>Pentapetalae</taxon>
        <taxon>rosids</taxon>
        <taxon>fabids</taxon>
        <taxon>Fabales</taxon>
        <taxon>Fabaceae</taxon>
        <taxon>Papilionoideae</taxon>
        <taxon>50 kb inversion clade</taxon>
        <taxon>NPAAA clade</taxon>
        <taxon>indigoferoid/millettioid clade</taxon>
        <taxon>Phaseoleae</taxon>
        <taxon>Mucuna</taxon>
    </lineage>
</organism>
<dbReference type="OrthoDB" id="1742547at2759"/>
<evidence type="ECO:0000313" key="2">
    <source>
        <dbReference type="EMBL" id="RDX59136.1"/>
    </source>
</evidence>
<dbReference type="PANTHER" id="PTHR48475">
    <property type="entry name" value="RIBONUCLEASE H"/>
    <property type="match status" value="1"/>
</dbReference>
<dbReference type="EMBL" id="QJKJ01017209">
    <property type="protein sequence ID" value="RDX59136.1"/>
    <property type="molecule type" value="Genomic_DNA"/>
</dbReference>
<comment type="caution">
    <text evidence="2">The sequence shown here is derived from an EMBL/GenBank/DDBJ whole genome shotgun (WGS) entry which is preliminary data.</text>
</comment>
<dbReference type="Pfam" id="PF13456">
    <property type="entry name" value="RVT_3"/>
    <property type="match status" value="1"/>
</dbReference>
<accession>A0A371E1S6</accession>
<feature type="non-terminal residue" evidence="2">
    <location>
        <position position="1"/>
    </location>
</feature>
<dbReference type="SUPFAM" id="SSF53098">
    <property type="entry name" value="Ribonuclease H-like"/>
    <property type="match status" value="1"/>
</dbReference>
<dbReference type="InterPro" id="IPR036397">
    <property type="entry name" value="RNaseH_sf"/>
</dbReference>
<reference evidence="2" key="1">
    <citation type="submission" date="2018-05" db="EMBL/GenBank/DDBJ databases">
        <title>Draft genome of Mucuna pruriens seed.</title>
        <authorList>
            <person name="Nnadi N.E."/>
            <person name="Vos R."/>
            <person name="Hasami M.H."/>
            <person name="Devisetty U.K."/>
            <person name="Aguiy J.C."/>
        </authorList>
    </citation>
    <scope>NUCLEOTIDE SEQUENCE [LARGE SCALE GENOMIC DNA]</scope>
    <source>
        <strain evidence="2">JCA_2017</strain>
    </source>
</reference>
<dbReference type="GO" id="GO:0004523">
    <property type="term" value="F:RNA-DNA hybrid ribonuclease activity"/>
    <property type="evidence" value="ECO:0007669"/>
    <property type="project" value="InterPro"/>
</dbReference>
<name>A0A371E1S6_MUCPR</name>
<dbReference type="Proteomes" id="UP000257109">
    <property type="component" value="Unassembled WGS sequence"/>
</dbReference>
<protein>
    <recommendedName>
        <fullName evidence="1">RNase H type-1 domain-containing protein</fullName>
    </recommendedName>
</protein>
<sequence>MIQLLATPPILTRPILSNPLLVYLSISDDIILHSLDKQYQKIEKAALTLIITSRRLRPYFQSNCVVIRTNFPIKQVLQNPSLAERMEGWTKGSGAGIILEGRDGVLIEQSLYFEFKANNNQAGCEALLAGMKLAGELGMQILTAKSDSKLLTSQVNRDYQARDPQLI</sequence>
<proteinExistence type="predicted"/>